<dbReference type="PANTHER" id="PTHR43948:SF10">
    <property type="entry name" value="MRJ, ISOFORM E"/>
    <property type="match status" value="1"/>
</dbReference>
<dbReference type="InterPro" id="IPR018253">
    <property type="entry name" value="DnaJ_domain_CS"/>
</dbReference>
<dbReference type="PRINTS" id="PR00625">
    <property type="entry name" value="JDOMAIN"/>
</dbReference>
<evidence type="ECO:0000256" key="1">
    <source>
        <dbReference type="SAM" id="MobiDB-lite"/>
    </source>
</evidence>
<feature type="domain" description="J" evidence="2">
    <location>
        <begin position="8"/>
        <end position="71"/>
    </location>
</feature>
<evidence type="ECO:0000259" key="2">
    <source>
        <dbReference type="PROSITE" id="PS50076"/>
    </source>
</evidence>
<dbReference type="Proteomes" id="UP000316270">
    <property type="component" value="Chromosome 12"/>
</dbReference>
<dbReference type="EMBL" id="CP042196">
    <property type="protein sequence ID" value="QDS74716.1"/>
    <property type="molecule type" value="Genomic_DNA"/>
</dbReference>
<dbReference type="InterPro" id="IPR036869">
    <property type="entry name" value="J_dom_sf"/>
</dbReference>
<name>A0A517LGL1_9PEZI</name>
<dbReference type="GO" id="GO:0051087">
    <property type="term" value="F:protein-folding chaperone binding"/>
    <property type="evidence" value="ECO:0007669"/>
    <property type="project" value="TreeGrafter"/>
</dbReference>
<sequence>MPTTTATDYYKVLSVARDANAAQIKKAYHSLALEHHPDKNAETDGTRFKAILEAYEVLSDPIKKSDYDTSHDLTPAPPKTSRSHWADWDQLYADQWNLHDPRRSPTGPLEHGDWHHRQHRYGSSSSEPSYYPRSRSISPDRVSNCSSNNSETRAASNSPGTRYGGYEQNLYSGGMGSRSQERLFRGNGEPSTTEAAPTPMPAPDPASVPAHRTRAYASEKAPSASQQTPNGREQTQQKHSGFEPDFIAGWEIDDMLEVPPRRSSLERDAEPNLVKGVIRFADLCSMIWRRRWLFLPPKKSFEITLERPGHETKTFIVPNSLVLKFGTYEYWYENSDIGSGLELRVTKQDEIEFWWKCWTGCDCRILINGRTGGGDISIHHES</sequence>
<dbReference type="GO" id="GO:0005737">
    <property type="term" value="C:cytoplasm"/>
    <property type="evidence" value="ECO:0007669"/>
    <property type="project" value="TreeGrafter"/>
</dbReference>
<dbReference type="Pfam" id="PF00226">
    <property type="entry name" value="DnaJ"/>
    <property type="match status" value="1"/>
</dbReference>
<dbReference type="PROSITE" id="PS00636">
    <property type="entry name" value="DNAJ_1"/>
    <property type="match status" value="1"/>
</dbReference>
<dbReference type="Gene3D" id="1.10.287.110">
    <property type="entry name" value="DnaJ domain"/>
    <property type="match status" value="1"/>
</dbReference>
<feature type="compositionally biased region" description="Polar residues" evidence="1">
    <location>
        <begin position="141"/>
        <end position="160"/>
    </location>
</feature>
<dbReference type="GO" id="GO:0044183">
    <property type="term" value="F:protein folding chaperone"/>
    <property type="evidence" value="ECO:0007669"/>
    <property type="project" value="TreeGrafter"/>
</dbReference>
<evidence type="ECO:0000313" key="3">
    <source>
        <dbReference type="EMBL" id="QDS74716.1"/>
    </source>
</evidence>
<evidence type="ECO:0000313" key="4">
    <source>
        <dbReference type="Proteomes" id="UP000316270"/>
    </source>
</evidence>
<organism evidence="3 4">
    <name type="scientific">Venturia effusa</name>
    <dbReference type="NCBI Taxonomy" id="50376"/>
    <lineage>
        <taxon>Eukaryota</taxon>
        <taxon>Fungi</taxon>
        <taxon>Dikarya</taxon>
        <taxon>Ascomycota</taxon>
        <taxon>Pezizomycotina</taxon>
        <taxon>Dothideomycetes</taxon>
        <taxon>Pleosporomycetidae</taxon>
        <taxon>Venturiales</taxon>
        <taxon>Venturiaceae</taxon>
        <taxon>Venturia</taxon>
    </lineage>
</organism>
<dbReference type="OrthoDB" id="10250354at2759"/>
<dbReference type="PANTHER" id="PTHR43948">
    <property type="entry name" value="DNAJ HOMOLOG SUBFAMILY B"/>
    <property type="match status" value="1"/>
</dbReference>
<protein>
    <recommendedName>
        <fullName evidence="2">J domain-containing protein</fullName>
    </recommendedName>
</protein>
<proteinExistence type="predicted"/>
<feature type="region of interest" description="Disordered" evidence="1">
    <location>
        <begin position="64"/>
        <end position="83"/>
    </location>
</feature>
<gene>
    <name evidence="3" type="ORF">FKW77_000712</name>
</gene>
<feature type="compositionally biased region" description="Polar residues" evidence="1">
    <location>
        <begin position="223"/>
        <end position="239"/>
    </location>
</feature>
<dbReference type="AlphaFoldDB" id="A0A517LGL1"/>
<keyword evidence="4" id="KW-1185">Reference proteome</keyword>
<dbReference type="CDD" id="cd06257">
    <property type="entry name" value="DnaJ"/>
    <property type="match status" value="1"/>
</dbReference>
<dbReference type="STRING" id="50376.A0A517LGL1"/>
<dbReference type="PROSITE" id="PS50076">
    <property type="entry name" value="DNAJ_2"/>
    <property type="match status" value="1"/>
</dbReference>
<dbReference type="SUPFAM" id="SSF46565">
    <property type="entry name" value="Chaperone J-domain"/>
    <property type="match status" value="1"/>
</dbReference>
<accession>A0A517LGL1</accession>
<dbReference type="SMART" id="SM00271">
    <property type="entry name" value="DnaJ"/>
    <property type="match status" value="1"/>
</dbReference>
<dbReference type="InterPro" id="IPR001623">
    <property type="entry name" value="DnaJ_domain"/>
</dbReference>
<feature type="compositionally biased region" description="Low complexity" evidence="1">
    <location>
        <begin position="121"/>
        <end position="139"/>
    </location>
</feature>
<dbReference type="GO" id="GO:0051082">
    <property type="term" value="F:unfolded protein binding"/>
    <property type="evidence" value="ECO:0007669"/>
    <property type="project" value="TreeGrafter"/>
</dbReference>
<feature type="region of interest" description="Disordered" evidence="1">
    <location>
        <begin position="99"/>
        <end position="239"/>
    </location>
</feature>
<reference evidence="3 4" key="1">
    <citation type="submission" date="2019-07" db="EMBL/GenBank/DDBJ databases">
        <title>Finished genome of Venturia effusa.</title>
        <authorList>
            <person name="Young C.A."/>
            <person name="Cox M.P."/>
            <person name="Ganley A.R.D."/>
            <person name="David W.J."/>
        </authorList>
    </citation>
    <scope>NUCLEOTIDE SEQUENCE [LARGE SCALE GENOMIC DNA]</scope>
    <source>
        <strain evidence="4">albino</strain>
    </source>
</reference>